<keyword evidence="6" id="KW-1185">Reference proteome</keyword>
<dbReference type="Proteomes" id="UP001499938">
    <property type="component" value="Unassembled WGS sequence"/>
</dbReference>
<evidence type="ECO:0000256" key="1">
    <source>
        <dbReference type="ARBA" id="ARBA00011051"/>
    </source>
</evidence>
<sequence length="139" mass="15187">MQAGVHPVEREVAAQLHAPPDLGPNLPSSDHDATIAFYAPLGFEVGYRDDGWLILGRGELVLEFFHWPDVDPATSGFSCCLRLDDVDAFYAVCRAAGLPETTRGWPRIHPPRREDSGMRIGALIDPDGTLLRLVQNPAG</sequence>
<dbReference type="CDD" id="cd08350">
    <property type="entry name" value="BLMT_like"/>
    <property type="match status" value="1"/>
</dbReference>
<dbReference type="PRINTS" id="PR00311">
    <property type="entry name" value="BLEOMYCINRST"/>
</dbReference>
<evidence type="ECO:0000313" key="6">
    <source>
        <dbReference type="Proteomes" id="UP001499938"/>
    </source>
</evidence>
<evidence type="ECO:0000256" key="2">
    <source>
        <dbReference type="ARBA" id="ARBA00021572"/>
    </source>
</evidence>
<name>A0ABP4YDH5_9MICO</name>
<dbReference type="InterPro" id="IPR000335">
    <property type="entry name" value="Bleomycin-R"/>
</dbReference>
<dbReference type="InterPro" id="IPR037523">
    <property type="entry name" value="VOC_core"/>
</dbReference>
<evidence type="ECO:0000259" key="4">
    <source>
        <dbReference type="PROSITE" id="PS51819"/>
    </source>
</evidence>
<comment type="caution">
    <text evidence="5">The sequence shown here is derived from an EMBL/GenBank/DDBJ whole genome shotgun (WGS) entry which is preliminary data.</text>
</comment>
<dbReference type="Pfam" id="PF00903">
    <property type="entry name" value="Glyoxalase"/>
    <property type="match status" value="1"/>
</dbReference>
<keyword evidence="3" id="KW-0046">Antibiotic resistance</keyword>
<dbReference type="InterPro" id="IPR029068">
    <property type="entry name" value="Glyas_Bleomycin-R_OHBP_Dase"/>
</dbReference>
<dbReference type="Gene3D" id="3.10.180.10">
    <property type="entry name" value="2,3-Dihydroxybiphenyl 1,2-Dioxygenase, domain 1"/>
    <property type="match status" value="1"/>
</dbReference>
<reference evidence="6" key="1">
    <citation type="journal article" date="2019" name="Int. J. Syst. Evol. Microbiol.">
        <title>The Global Catalogue of Microorganisms (GCM) 10K type strain sequencing project: providing services to taxonomists for standard genome sequencing and annotation.</title>
        <authorList>
            <consortium name="The Broad Institute Genomics Platform"/>
            <consortium name="The Broad Institute Genome Sequencing Center for Infectious Disease"/>
            <person name="Wu L."/>
            <person name="Ma J."/>
        </authorList>
    </citation>
    <scope>NUCLEOTIDE SEQUENCE [LARGE SCALE GENOMIC DNA]</scope>
    <source>
        <strain evidence="6">JCM 15592</strain>
    </source>
</reference>
<accession>A0ABP4YDH5</accession>
<feature type="domain" description="VOC" evidence="4">
    <location>
        <begin position="19"/>
        <end position="136"/>
    </location>
</feature>
<dbReference type="SUPFAM" id="SSF54593">
    <property type="entry name" value="Glyoxalase/Bleomycin resistance protein/Dihydroxybiphenyl dioxygenase"/>
    <property type="match status" value="1"/>
</dbReference>
<evidence type="ECO:0000256" key="3">
    <source>
        <dbReference type="ARBA" id="ARBA00023251"/>
    </source>
</evidence>
<proteinExistence type="inferred from homology"/>
<organism evidence="5 6">
    <name type="scientific">Nostocoides veronense</name>
    <dbReference type="NCBI Taxonomy" id="330836"/>
    <lineage>
        <taxon>Bacteria</taxon>
        <taxon>Bacillati</taxon>
        <taxon>Actinomycetota</taxon>
        <taxon>Actinomycetes</taxon>
        <taxon>Micrococcales</taxon>
        <taxon>Intrasporangiaceae</taxon>
        <taxon>Nostocoides</taxon>
    </lineage>
</organism>
<dbReference type="InterPro" id="IPR004360">
    <property type="entry name" value="Glyas_Fos-R_dOase_dom"/>
</dbReference>
<gene>
    <name evidence="5" type="ORF">GCM10009811_32140</name>
</gene>
<protein>
    <recommendedName>
        <fullName evidence="2">Bleomycin resistance protein</fullName>
    </recommendedName>
</protein>
<comment type="similarity">
    <text evidence="1">Belongs to the bleomycin resistance protein family.</text>
</comment>
<dbReference type="PROSITE" id="PS51819">
    <property type="entry name" value="VOC"/>
    <property type="match status" value="1"/>
</dbReference>
<evidence type="ECO:0000313" key="5">
    <source>
        <dbReference type="EMBL" id="GAA1806179.1"/>
    </source>
</evidence>
<dbReference type="EMBL" id="BAAAPO010000051">
    <property type="protein sequence ID" value="GAA1806179.1"/>
    <property type="molecule type" value="Genomic_DNA"/>
</dbReference>